<organism evidence="2 3">
    <name type="scientific">Neocallimastix californiae</name>
    <dbReference type="NCBI Taxonomy" id="1754190"/>
    <lineage>
        <taxon>Eukaryota</taxon>
        <taxon>Fungi</taxon>
        <taxon>Fungi incertae sedis</taxon>
        <taxon>Chytridiomycota</taxon>
        <taxon>Chytridiomycota incertae sedis</taxon>
        <taxon>Neocallimastigomycetes</taxon>
        <taxon>Neocallimastigales</taxon>
        <taxon>Neocallimastigaceae</taxon>
        <taxon>Neocallimastix</taxon>
    </lineage>
</organism>
<evidence type="ECO:0000313" key="2">
    <source>
        <dbReference type="EMBL" id="ORY21968.1"/>
    </source>
</evidence>
<proteinExistence type="predicted"/>
<keyword evidence="3" id="KW-1185">Reference proteome</keyword>
<protein>
    <submittedName>
        <fullName evidence="2">Uncharacterized protein</fullName>
    </submittedName>
</protein>
<feature type="transmembrane region" description="Helical" evidence="1">
    <location>
        <begin position="21"/>
        <end position="51"/>
    </location>
</feature>
<keyword evidence="1" id="KW-1133">Transmembrane helix</keyword>
<sequence>MEFFKEFREKIYDTFFSKKGRLCCFFFLPLDISAILSSIIIAGVCVLTHYLNIMINEEISTSLKTAGFIFAVVFLISLLVFIIGILMKKLILIQQLATGSAIYIFFSLACFCCNFATLLISYTFKDEYNLIIVYKDYYIDDHPDTELEEDEIISMMKKTFYLKSLAHIVLIGIMVSKKKAY</sequence>
<feature type="transmembrane region" description="Helical" evidence="1">
    <location>
        <begin position="66"/>
        <end position="87"/>
    </location>
</feature>
<keyword evidence="1" id="KW-0472">Membrane</keyword>
<evidence type="ECO:0000256" key="1">
    <source>
        <dbReference type="SAM" id="Phobius"/>
    </source>
</evidence>
<feature type="transmembrane region" description="Helical" evidence="1">
    <location>
        <begin position="99"/>
        <end position="124"/>
    </location>
</feature>
<reference evidence="2 3" key="1">
    <citation type="submission" date="2016-08" db="EMBL/GenBank/DDBJ databases">
        <title>A Parts List for Fungal Cellulosomes Revealed by Comparative Genomics.</title>
        <authorList>
            <consortium name="DOE Joint Genome Institute"/>
            <person name="Haitjema C.H."/>
            <person name="Gilmore S.P."/>
            <person name="Henske J.K."/>
            <person name="Solomon K.V."/>
            <person name="De Groot R."/>
            <person name="Kuo A."/>
            <person name="Mondo S.J."/>
            <person name="Salamov A.A."/>
            <person name="Labutti K."/>
            <person name="Zhao Z."/>
            <person name="Chiniquy J."/>
            <person name="Barry K."/>
            <person name="Brewer H.M."/>
            <person name="Purvine S.O."/>
            <person name="Wright A.T."/>
            <person name="Boxma B."/>
            <person name="Van Alen T."/>
            <person name="Hackstein J.H."/>
            <person name="Baker S.E."/>
            <person name="Grigoriev I.V."/>
            <person name="O'Malley M.A."/>
        </authorList>
    </citation>
    <scope>NUCLEOTIDE SEQUENCE [LARGE SCALE GENOMIC DNA]</scope>
    <source>
        <strain evidence="2 3">G1</strain>
    </source>
</reference>
<dbReference type="EMBL" id="MCOG01000255">
    <property type="protein sequence ID" value="ORY21968.1"/>
    <property type="molecule type" value="Genomic_DNA"/>
</dbReference>
<dbReference type="AlphaFoldDB" id="A0A1Y2AHA5"/>
<keyword evidence="1" id="KW-0812">Transmembrane</keyword>
<comment type="caution">
    <text evidence="2">The sequence shown here is derived from an EMBL/GenBank/DDBJ whole genome shotgun (WGS) entry which is preliminary data.</text>
</comment>
<accession>A0A1Y2AHA5</accession>
<dbReference type="Proteomes" id="UP000193920">
    <property type="component" value="Unassembled WGS sequence"/>
</dbReference>
<gene>
    <name evidence="2" type="ORF">LY90DRAFT_515791</name>
</gene>
<name>A0A1Y2AHA5_9FUNG</name>
<evidence type="ECO:0000313" key="3">
    <source>
        <dbReference type="Proteomes" id="UP000193920"/>
    </source>
</evidence>